<keyword evidence="1" id="KW-1133">Transmembrane helix</keyword>
<dbReference type="AlphaFoldDB" id="A0A0F9KGN2"/>
<sequence>MRWVIIVFIVSVMACLFLGGALWQRESRSTPEIEYIEVEKLVDRLVIEVREVIVEREVVIEREVIVEREVVVERIIGLREFTSLEELEAWLDNDTTNALHMVFSSTEGLTTDPEYDDCDDYAYALQKEAEKDGYRLSVQVDVVKQHALNSVFIGNNVYFIEPQTDEVWLEAYRDEVLR</sequence>
<evidence type="ECO:0000313" key="2">
    <source>
        <dbReference type="EMBL" id="KKM14460.1"/>
    </source>
</evidence>
<reference evidence="2" key="1">
    <citation type="journal article" date="2015" name="Nature">
        <title>Complex archaea that bridge the gap between prokaryotes and eukaryotes.</title>
        <authorList>
            <person name="Spang A."/>
            <person name="Saw J.H."/>
            <person name="Jorgensen S.L."/>
            <person name="Zaremba-Niedzwiedzka K."/>
            <person name="Martijn J."/>
            <person name="Lind A.E."/>
            <person name="van Eijk R."/>
            <person name="Schleper C."/>
            <person name="Guy L."/>
            <person name="Ettema T.J."/>
        </authorList>
    </citation>
    <scope>NUCLEOTIDE SEQUENCE</scope>
</reference>
<keyword evidence="1" id="KW-0812">Transmembrane</keyword>
<accession>A0A0F9KGN2</accession>
<feature type="transmembrane region" description="Helical" evidence="1">
    <location>
        <begin position="6"/>
        <end position="23"/>
    </location>
</feature>
<dbReference type="Gene3D" id="3.30.460.70">
    <property type="match status" value="1"/>
</dbReference>
<gene>
    <name evidence="2" type="ORF">LCGC14_1705890</name>
</gene>
<protein>
    <submittedName>
        <fullName evidence="2">Uncharacterized protein</fullName>
    </submittedName>
</protein>
<proteinExistence type="predicted"/>
<dbReference type="EMBL" id="LAZR01015140">
    <property type="protein sequence ID" value="KKM14460.1"/>
    <property type="molecule type" value="Genomic_DNA"/>
</dbReference>
<evidence type="ECO:0000256" key="1">
    <source>
        <dbReference type="SAM" id="Phobius"/>
    </source>
</evidence>
<keyword evidence="1" id="KW-0472">Membrane</keyword>
<comment type="caution">
    <text evidence="2">The sequence shown here is derived from an EMBL/GenBank/DDBJ whole genome shotgun (WGS) entry which is preliminary data.</text>
</comment>
<organism evidence="2">
    <name type="scientific">marine sediment metagenome</name>
    <dbReference type="NCBI Taxonomy" id="412755"/>
    <lineage>
        <taxon>unclassified sequences</taxon>
        <taxon>metagenomes</taxon>
        <taxon>ecological metagenomes</taxon>
    </lineage>
</organism>
<dbReference type="PROSITE" id="PS51257">
    <property type="entry name" value="PROKAR_LIPOPROTEIN"/>
    <property type="match status" value="1"/>
</dbReference>
<name>A0A0F9KGN2_9ZZZZ</name>